<evidence type="ECO:0000256" key="1">
    <source>
        <dbReference type="ARBA" id="ARBA00009067"/>
    </source>
</evidence>
<name>A0A447Z6P0_9STRE</name>
<organism evidence="4 5">
    <name type="scientific">Streptococcus viridans</name>
    <dbReference type="NCBI Taxonomy" id="78535"/>
    <lineage>
        <taxon>Bacteria</taxon>
        <taxon>Bacillati</taxon>
        <taxon>Bacillota</taxon>
        <taxon>Bacilli</taxon>
        <taxon>Lactobacillales</taxon>
        <taxon>Streptococcaceae</taxon>
        <taxon>Streptococcus</taxon>
    </lineage>
</organism>
<dbReference type="RefSeq" id="WP_126404897.1">
    <property type="nucleotide sequence ID" value="NZ_LR134266.1"/>
</dbReference>
<proteinExistence type="inferred from homology"/>
<dbReference type="GO" id="GO:0080120">
    <property type="term" value="P:CAAX-box protein maturation"/>
    <property type="evidence" value="ECO:0007669"/>
    <property type="project" value="UniProtKB-ARBA"/>
</dbReference>
<evidence type="ECO:0000256" key="2">
    <source>
        <dbReference type="SAM" id="Phobius"/>
    </source>
</evidence>
<feature type="transmembrane region" description="Helical" evidence="2">
    <location>
        <begin position="180"/>
        <end position="196"/>
    </location>
</feature>
<dbReference type="GO" id="GO:0004175">
    <property type="term" value="F:endopeptidase activity"/>
    <property type="evidence" value="ECO:0007669"/>
    <property type="project" value="UniProtKB-ARBA"/>
</dbReference>
<feature type="transmembrane region" description="Helical" evidence="2">
    <location>
        <begin position="203"/>
        <end position="226"/>
    </location>
</feature>
<dbReference type="EMBL" id="LR134266">
    <property type="protein sequence ID" value="VED67956.1"/>
    <property type="molecule type" value="Genomic_DNA"/>
</dbReference>
<evidence type="ECO:0000259" key="3">
    <source>
        <dbReference type="Pfam" id="PF02517"/>
    </source>
</evidence>
<dbReference type="Pfam" id="PF02517">
    <property type="entry name" value="Rce1-like"/>
    <property type="match status" value="1"/>
</dbReference>
<feature type="transmembrane region" description="Helical" evidence="2">
    <location>
        <begin position="155"/>
        <end position="174"/>
    </location>
</feature>
<dbReference type="InterPro" id="IPR003675">
    <property type="entry name" value="Rce1/LyrA-like_dom"/>
</dbReference>
<sequence length="231" mass="26830">MKFLKTKAKFFYPLLLLVFYILVRPQFRELAQLVSNQVGQALSYFWTLLFLEAGYLMLVFSLVKKYSPRTVFQWAKKKQFLPAIYATIFTSCAIYWLDYFLSGFTKGRLAIYHSFPVNLEAIGSLILFILVVVIRPMTVELIFRGALVQTYFKNWPLYASVWGPALVYGGIQLFYHPFTIMSFLIYIIPSLFFGLLNEKTGSLYYPILAHIGLNFIYSLPIILSIIQHLFS</sequence>
<keyword evidence="2" id="KW-0812">Transmembrane</keyword>
<keyword evidence="4" id="KW-0645">Protease</keyword>
<keyword evidence="2" id="KW-1133">Transmembrane helix</keyword>
<evidence type="ECO:0000313" key="5">
    <source>
        <dbReference type="Proteomes" id="UP000270025"/>
    </source>
</evidence>
<keyword evidence="5" id="KW-1185">Reference proteome</keyword>
<feature type="transmembrane region" description="Helical" evidence="2">
    <location>
        <begin position="41"/>
        <end position="63"/>
    </location>
</feature>
<feature type="domain" description="CAAX prenyl protease 2/Lysostaphin resistance protein A-like" evidence="3">
    <location>
        <begin position="124"/>
        <end position="216"/>
    </location>
</feature>
<keyword evidence="4" id="KW-0378">Hydrolase</keyword>
<dbReference type="AlphaFoldDB" id="A0A447Z6P0"/>
<dbReference type="KEGG" id="svf:NCTC3166_01793"/>
<dbReference type="Proteomes" id="UP000270025">
    <property type="component" value="Chromosome"/>
</dbReference>
<gene>
    <name evidence="4" type="ORF">NCTC3166_01793</name>
</gene>
<reference evidence="4 5" key="1">
    <citation type="submission" date="2018-12" db="EMBL/GenBank/DDBJ databases">
        <authorList>
            <consortium name="Pathogen Informatics"/>
        </authorList>
    </citation>
    <scope>NUCLEOTIDE SEQUENCE [LARGE SCALE GENOMIC DNA]</scope>
    <source>
        <strain evidence="4 5">NCTC3166</strain>
    </source>
</reference>
<feature type="transmembrane region" description="Helical" evidence="2">
    <location>
        <begin position="121"/>
        <end position="143"/>
    </location>
</feature>
<comment type="similarity">
    <text evidence="1">Belongs to the UPF0177 family.</text>
</comment>
<evidence type="ECO:0000313" key="4">
    <source>
        <dbReference type="EMBL" id="VED67956.1"/>
    </source>
</evidence>
<keyword evidence="2" id="KW-0472">Membrane</keyword>
<dbReference type="GO" id="GO:0006508">
    <property type="term" value="P:proteolysis"/>
    <property type="evidence" value="ECO:0007669"/>
    <property type="project" value="UniProtKB-KW"/>
</dbReference>
<feature type="transmembrane region" description="Helical" evidence="2">
    <location>
        <begin position="83"/>
        <end position="101"/>
    </location>
</feature>
<protein>
    <submittedName>
        <fullName evidence="4">CAAX amino protease</fullName>
    </submittedName>
</protein>
<accession>A0A447Z6P0</accession>